<sequence length="224" mass="24283">MNLKSADVLQPKAMFNNKPIISPDEIRKMLDRMNDKVKQIHKLGQQVLNGSSTSKPTTQPAKETTTQPAKEKTTQSAKETTTQPAKETTTQPAKETTTKLRESSTGSYILNGTITNNATNGIDDQNIDVNTKASNETLTTTLAVSTKTKQTESSKLSPNDTTEPTVTTNTTVTTIIPKGTSFESNTVKTNESLNTDDSDSDTTTPETILSDDEIKKAQNAATKR</sequence>
<reference evidence="2" key="1">
    <citation type="submission" date="2021-03" db="EMBL/GenBank/DDBJ databases">
        <authorList>
            <person name="Bekaert M."/>
        </authorList>
    </citation>
    <scope>NUCLEOTIDE SEQUENCE</scope>
</reference>
<accession>A0A8S3UWK1</accession>
<protein>
    <submittedName>
        <fullName evidence="2">Uncharacterized protein</fullName>
    </submittedName>
</protein>
<gene>
    <name evidence="2" type="ORF">MEDL_57578</name>
</gene>
<name>A0A8S3UWK1_MYTED</name>
<keyword evidence="3" id="KW-1185">Reference proteome</keyword>
<dbReference type="EMBL" id="CAJPWZ010002778">
    <property type="protein sequence ID" value="CAG2245568.1"/>
    <property type="molecule type" value="Genomic_DNA"/>
</dbReference>
<feature type="compositionally biased region" description="Low complexity" evidence="1">
    <location>
        <begin position="77"/>
        <end position="95"/>
    </location>
</feature>
<dbReference type="AlphaFoldDB" id="A0A8S3UWK1"/>
<organism evidence="2 3">
    <name type="scientific">Mytilus edulis</name>
    <name type="common">Blue mussel</name>
    <dbReference type="NCBI Taxonomy" id="6550"/>
    <lineage>
        <taxon>Eukaryota</taxon>
        <taxon>Metazoa</taxon>
        <taxon>Spiralia</taxon>
        <taxon>Lophotrochozoa</taxon>
        <taxon>Mollusca</taxon>
        <taxon>Bivalvia</taxon>
        <taxon>Autobranchia</taxon>
        <taxon>Pteriomorphia</taxon>
        <taxon>Mytilida</taxon>
        <taxon>Mytiloidea</taxon>
        <taxon>Mytilidae</taxon>
        <taxon>Mytilinae</taxon>
        <taxon>Mytilus</taxon>
    </lineage>
</organism>
<feature type="compositionally biased region" description="Polar residues" evidence="1">
    <location>
        <begin position="46"/>
        <end position="68"/>
    </location>
</feature>
<evidence type="ECO:0000313" key="3">
    <source>
        <dbReference type="Proteomes" id="UP000683360"/>
    </source>
</evidence>
<proteinExistence type="predicted"/>
<feature type="region of interest" description="Disordered" evidence="1">
    <location>
        <begin position="182"/>
        <end position="224"/>
    </location>
</feature>
<feature type="compositionally biased region" description="Polar residues" evidence="1">
    <location>
        <begin position="182"/>
        <end position="193"/>
    </location>
</feature>
<feature type="region of interest" description="Disordered" evidence="1">
    <location>
        <begin position="38"/>
        <end position="103"/>
    </location>
</feature>
<evidence type="ECO:0000256" key="1">
    <source>
        <dbReference type="SAM" id="MobiDB-lite"/>
    </source>
</evidence>
<evidence type="ECO:0000313" key="2">
    <source>
        <dbReference type="EMBL" id="CAG2245568.1"/>
    </source>
</evidence>
<comment type="caution">
    <text evidence="2">The sequence shown here is derived from an EMBL/GenBank/DDBJ whole genome shotgun (WGS) entry which is preliminary data.</text>
</comment>
<dbReference type="Proteomes" id="UP000683360">
    <property type="component" value="Unassembled WGS sequence"/>
</dbReference>